<proteinExistence type="predicted"/>
<name>A0A0S7WU76_UNCT6</name>
<dbReference type="AlphaFoldDB" id="A0A0S7WU76"/>
<evidence type="ECO:0000313" key="2">
    <source>
        <dbReference type="Proteomes" id="UP000052008"/>
    </source>
</evidence>
<accession>A0A0S7WU76</accession>
<evidence type="ECO:0000313" key="1">
    <source>
        <dbReference type="EMBL" id="KPJ53718.1"/>
    </source>
</evidence>
<dbReference type="Proteomes" id="UP000052008">
    <property type="component" value="Unassembled WGS sequence"/>
</dbReference>
<sequence>MNPDRFKVFFSPGVILLSLASLVGCSNLEMTSTWCDRKIAIDGIDSEWQETMVYVEDADLGIGLQNDETFMYICLGTTDRRVLAQIIGLGFTVWFDPEGGKTKTLGIRFPLGMHDPMKLRQALQDQEALERDLAYFLGNELEILGPEEGEQVRRLLSVTGGIKAGSAMSAGRFIYELRVPLSPGEDYAYAIGAEPGASIGLGFETSWLEEMVEQEGFRGGFCLQVVAAGEGVGEACRAVKVRQKGADGLSASNSG</sequence>
<dbReference type="EMBL" id="LIZS01000014">
    <property type="protein sequence ID" value="KPJ53718.1"/>
    <property type="molecule type" value="Genomic_DNA"/>
</dbReference>
<comment type="caution">
    <text evidence="1">The sequence shown here is derived from an EMBL/GenBank/DDBJ whole genome shotgun (WGS) entry which is preliminary data.</text>
</comment>
<dbReference type="PROSITE" id="PS51257">
    <property type="entry name" value="PROKAR_LIPOPROTEIN"/>
    <property type="match status" value="1"/>
</dbReference>
<organism evidence="1 2">
    <name type="scientific">candidate division TA06 bacterium DG_24</name>
    <dbReference type="NCBI Taxonomy" id="1703770"/>
    <lineage>
        <taxon>Bacteria</taxon>
        <taxon>Bacteria division TA06</taxon>
    </lineage>
</organism>
<reference evidence="1 2" key="1">
    <citation type="journal article" date="2015" name="Microbiome">
        <title>Genomic resolution of linkages in carbon, nitrogen, and sulfur cycling among widespread estuary sediment bacteria.</title>
        <authorList>
            <person name="Baker B.J."/>
            <person name="Lazar C.S."/>
            <person name="Teske A.P."/>
            <person name="Dick G.J."/>
        </authorList>
    </citation>
    <scope>NUCLEOTIDE SEQUENCE [LARGE SCALE GENOMIC DNA]</scope>
    <source>
        <strain evidence="1">DG_24</strain>
    </source>
</reference>
<gene>
    <name evidence="1" type="ORF">AMJ39_03605</name>
</gene>
<dbReference type="STRING" id="1703770.AMJ39_03605"/>
<protein>
    <submittedName>
        <fullName evidence="1">Uncharacterized protein</fullName>
    </submittedName>
</protein>